<protein>
    <submittedName>
        <fullName evidence="7">Uncharacterized protein</fullName>
    </submittedName>
</protein>
<evidence type="ECO:0000256" key="2">
    <source>
        <dbReference type="ARBA" id="ARBA00006840"/>
    </source>
</evidence>
<feature type="transmembrane region" description="Helical" evidence="6">
    <location>
        <begin position="72"/>
        <end position="94"/>
    </location>
</feature>
<dbReference type="GO" id="GO:0016020">
    <property type="term" value="C:membrane"/>
    <property type="evidence" value="ECO:0007669"/>
    <property type="project" value="UniProtKB-SubCell"/>
</dbReference>
<evidence type="ECO:0000256" key="4">
    <source>
        <dbReference type="ARBA" id="ARBA00022989"/>
    </source>
</evidence>
<dbReference type="PANTHER" id="PTHR32191">
    <property type="entry name" value="TETRASPANIN-8-RELATED"/>
    <property type="match status" value="1"/>
</dbReference>
<evidence type="ECO:0000313" key="7">
    <source>
        <dbReference type="EMBL" id="KAF6146767.1"/>
    </source>
</evidence>
<reference evidence="7 8" key="1">
    <citation type="journal article" date="2020" name="IScience">
        <title>Genome Sequencing of the Endangered Kingdonia uniflora (Circaeasteraceae, Ranunculales) Reveals Potential Mechanisms of Evolutionary Specialization.</title>
        <authorList>
            <person name="Sun Y."/>
            <person name="Deng T."/>
            <person name="Zhang A."/>
            <person name="Moore M.J."/>
            <person name="Landis J.B."/>
            <person name="Lin N."/>
            <person name="Zhang H."/>
            <person name="Zhang X."/>
            <person name="Huang J."/>
            <person name="Zhang X."/>
            <person name="Sun H."/>
            <person name="Wang H."/>
        </authorList>
    </citation>
    <scope>NUCLEOTIDE SEQUENCE [LARGE SCALE GENOMIC DNA]</scope>
    <source>
        <strain evidence="7">TB1705</strain>
        <tissue evidence="7">Leaf</tissue>
    </source>
</reference>
<dbReference type="Pfam" id="PF00335">
    <property type="entry name" value="Tetraspanin"/>
    <property type="match status" value="1"/>
</dbReference>
<organism evidence="7 8">
    <name type="scientific">Kingdonia uniflora</name>
    <dbReference type="NCBI Taxonomy" id="39325"/>
    <lineage>
        <taxon>Eukaryota</taxon>
        <taxon>Viridiplantae</taxon>
        <taxon>Streptophyta</taxon>
        <taxon>Embryophyta</taxon>
        <taxon>Tracheophyta</taxon>
        <taxon>Spermatophyta</taxon>
        <taxon>Magnoliopsida</taxon>
        <taxon>Ranunculales</taxon>
        <taxon>Circaeasteraceae</taxon>
        <taxon>Kingdonia</taxon>
    </lineage>
</organism>
<keyword evidence="4 6" id="KW-1133">Transmembrane helix</keyword>
<dbReference type="Proteomes" id="UP000541444">
    <property type="component" value="Unassembled WGS sequence"/>
</dbReference>
<sequence length="223" mass="25957">MVCCCNNFTCILNIVTFLLSIPILGGIWLSNPASTDCEKFLDKPIIPIGVFLLVVSLASFIGACFRVSWLLWVYLCVMFLLIVLLFCFTIFAFVGTNKGAGEVVYERGYKEYKLGDYSNWLQKRVNGDTNWRKIKSCLMDNKLYLLCIRDSQQDSHHRDRRTERGCNWNPYGSRSAERTMRLRCPMLLDRRQLELYRNYERREILVGCVVHERAALGLNSRNR</sequence>
<dbReference type="OrthoDB" id="672773at2759"/>
<dbReference type="EMBL" id="JACGCM010001956">
    <property type="protein sequence ID" value="KAF6146767.1"/>
    <property type="molecule type" value="Genomic_DNA"/>
</dbReference>
<dbReference type="GO" id="GO:0009734">
    <property type="term" value="P:auxin-activated signaling pathway"/>
    <property type="evidence" value="ECO:0007669"/>
    <property type="project" value="InterPro"/>
</dbReference>
<accession>A0A7J7LVZ6</accession>
<comment type="caution">
    <text evidence="7">The sequence shown here is derived from an EMBL/GenBank/DDBJ whole genome shotgun (WGS) entry which is preliminary data.</text>
</comment>
<keyword evidence="5 6" id="KW-0472">Membrane</keyword>
<comment type="similarity">
    <text evidence="2">Belongs to the tetraspanin (TM4SF) family.</text>
</comment>
<evidence type="ECO:0000256" key="5">
    <source>
        <dbReference type="ARBA" id="ARBA00023136"/>
    </source>
</evidence>
<evidence type="ECO:0000256" key="6">
    <source>
        <dbReference type="SAM" id="Phobius"/>
    </source>
</evidence>
<proteinExistence type="inferred from homology"/>
<feature type="transmembrane region" description="Helical" evidence="6">
    <location>
        <begin position="45"/>
        <end position="65"/>
    </location>
</feature>
<gene>
    <name evidence="7" type="ORF">GIB67_007481</name>
</gene>
<dbReference type="InterPro" id="IPR018499">
    <property type="entry name" value="Tetraspanin/Peripherin"/>
</dbReference>
<evidence type="ECO:0000313" key="8">
    <source>
        <dbReference type="Proteomes" id="UP000541444"/>
    </source>
</evidence>
<name>A0A7J7LVZ6_9MAGN</name>
<comment type="subcellular location">
    <subcellularLocation>
        <location evidence="1">Membrane</location>
        <topology evidence="1">Multi-pass membrane protein</topology>
    </subcellularLocation>
</comment>
<dbReference type="InterPro" id="IPR044991">
    <property type="entry name" value="TET_plant"/>
</dbReference>
<dbReference type="AlphaFoldDB" id="A0A7J7LVZ6"/>
<evidence type="ECO:0000256" key="3">
    <source>
        <dbReference type="ARBA" id="ARBA00022692"/>
    </source>
</evidence>
<keyword evidence="8" id="KW-1185">Reference proteome</keyword>
<keyword evidence="3 6" id="KW-0812">Transmembrane</keyword>
<feature type="transmembrane region" description="Helical" evidence="6">
    <location>
        <begin position="7"/>
        <end position="29"/>
    </location>
</feature>
<evidence type="ECO:0000256" key="1">
    <source>
        <dbReference type="ARBA" id="ARBA00004141"/>
    </source>
</evidence>